<evidence type="ECO:0000256" key="2">
    <source>
        <dbReference type="ARBA" id="ARBA00022448"/>
    </source>
</evidence>
<dbReference type="PANTHER" id="PTHR42982">
    <property type="entry name" value="SEC-INDEPENDENT PROTEIN TRANSLOCASE PROTEIN TATA"/>
    <property type="match status" value="1"/>
</dbReference>
<comment type="subcellular location">
    <subcellularLocation>
        <location evidence="1 9">Cell membrane</location>
        <topology evidence="1 9">Single-pass membrane protein</topology>
    </subcellularLocation>
</comment>
<evidence type="ECO:0000256" key="10">
    <source>
        <dbReference type="SAM" id="MobiDB-lite"/>
    </source>
</evidence>
<reference evidence="11 12" key="1">
    <citation type="journal article" date="2013" name="Biodegradation">
        <title>Quantitative proteomic analysis of ibuprofen-degrading Patulibacter sp. strain I11.</title>
        <authorList>
            <person name="Almeida B."/>
            <person name="Kjeldal H."/>
            <person name="Lolas I."/>
            <person name="Knudsen A.D."/>
            <person name="Carvalho G."/>
            <person name="Nielsen K.L."/>
            <person name="Barreto Crespo M.T."/>
            <person name="Stensballe A."/>
            <person name="Nielsen J.L."/>
        </authorList>
    </citation>
    <scope>NUCLEOTIDE SEQUENCE [LARGE SCALE GENOMIC DNA]</scope>
    <source>
        <strain evidence="11 12">I11</strain>
    </source>
</reference>
<evidence type="ECO:0000256" key="8">
    <source>
        <dbReference type="ARBA" id="ARBA00023136"/>
    </source>
</evidence>
<keyword evidence="3 9" id="KW-1003">Cell membrane</keyword>
<keyword evidence="4 9" id="KW-0812">Transmembrane</keyword>
<dbReference type="GO" id="GO:0033281">
    <property type="term" value="C:TAT protein transport complex"/>
    <property type="evidence" value="ECO:0007669"/>
    <property type="project" value="UniProtKB-UniRule"/>
</dbReference>
<keyword evidence="2 9" id="KW-0813">Transport</keyword>
<comment type="caution">
    <text evidence="11">The sequence shown here is derived from an EMBL/GenBank/DDBJ whole genome shotgun (WGS) entry which is preliminary data.</text>
</comment>
<keyword evidence="6 9" id="KW-1133">Transmembrane helix</keyword>
<comment type="subunit">
    <text evidence="9">The Tat system comprises two distinct complexes: a TatABC complex, containing multiple copies of TatA, TatB and TatC subunits, and a separate TatA complex, containing only TatA subunits. Substrates initially bind to the TatABC complex, which probably triggers association of the separate TatA complex to form the active translocon.</text>
</comment>
<dbReference type="NCBIfam" id="TIGR01411">
    <property type="entry name" value="tatAE"/>
    <property type="match status" value="1"/>
</dbReference>
<dbReference type="Proteomes" id="UP000005143">
    <property type="component" value="Unassembled WGS sequence"/>
</dbReference>
<gene>
    <name evidence="9" type="primary">tatA</name>
    <name evidence="11" type="ORF">PAI11_11790</name>
</gene>
<accession>H0E312</accession>
<dbReference type="HAMAP" id="MF_00236">
    <property type="entry name" value="TatA_E"/>
    <property type="match status" value="1"/>
</dbReference>
<organism evidence="11 12">
    <name type="scientific">Patulibacter medicamentivorans</name>
    <dbReference type="NCBI Taxonomy" id="1097667"/>
    <lineage>
        <taxon>Bacteria</taxon>
        <taxon>Bacillati</taxon>
        <taxon>Actinomycetota</taxon>
        <taxon>Thermoleophilia</taxon>
        <taxon>Solirubrobacterales</taxon>
        <taxon>Patulibacteraceae</taxon>
        <taxon>Patulibacter</taxon>
    </lineage>
</organism>
<evidence type="ECO:0000256" key="3">
    <source>
        <dbReference type="ARBA" id="ARBA00022475"/>
    </source>
</evidence>
<keyword evidence="12" id="KW-1185">Reference proteome</keyword>
<dbReference type="AlphaFoldDB" id="H0E312"/>
<evidence type="ECO:0000256" key="5">
    <source>
        <dbReference type="ARBA" id="ARBA00022927"/>
    </source>
</evidence>
<keyword evidence="8 9" id="KW-0472">Membrane</keyword>
<evidence type="ECO:0000256" key="6">
    <source>
        <dbReference type="ARBA" id="ARBA00022989"/>
    </source>
</evidence>
<evidence type="ECO:0000256" key="4">
    <source>
        <dbReference type="ARBA" id="ARBA00022692"/>
    </source>
</evidence>
<comment type="function">
    <text evidence="9">Part of the twin-arginine translocation (Tat) system that transports large folded proteins containing a characteristic twin-arginine motif in their signal peptide across membranes. TatA could form the protein-conducting channel of the Tat system.</text>
</comment>
<evidence type="ECO:0000256" key="1">
    <source>
        <dbReference type="ARBA" id="ARBA00004162"/>
    </source>
</evidence>
<evidence type="ECO:0000313" key="11">
    <source>
        <dbReference type="EMBL" id="EHN11921.1"/>
    </source>
</evidence>
<proteinExistence type="inferred from homology"/>
<keyword evidence="7 9" id="KW-0811">Translocation</keyword>
<dbReference type="Gene3D" id="1.20.5.3310">
    <property type="match status" value="1"/>
</dbReference>
<feature type="compositionally biased region" description="Basic and acidic residues" evidence="10">
    <location>
        <begin position="36"/>
        <end position="59"/>
    </location>
</feature>
<evidence type="ECO:0000256" key="9">
    <source>
        <dbReference type="HAMAP-Rule" id="MF_00236"/>
    </source>
</evidence>
<feature type="region of interest" description="Disordered" evidence="10">
    <location>
        <begin position="27"/>
        <end position="59"/>
    </location>
</feature>
<dbReference type="GO" id="GO:0043953">
    <property type="term" value="P:protein transport by the Tat complex"/>
    <property type="evidence" value="ECO:0007669"/>
    <property type="project" value="UniProtKB-UniRule"/>
</dbReference>
<dbReference type="RefSeq" id="WP_007572002.1">
    <property type="nucleotide sequence ID" value="NZ_AGUD01000056.1"/>
</dbReference>
<dbReference type="PANTHER" id="PTHR42982:SF1">
    <property type="entry name" value="SEC-INDEPENDENT PROTEIN TRANSLOCASE PROTEIN TATA"/>
    <property type="match status" value="1"/>
</dbReference>
<dbReference type="Pfam" id="PF02416">
    <property type="entry name" value="TatA_B_E"/>
    <property type="match status" value="1"/>
</dbReference>
<dbReference type="GO" id="GO:0008320">
    <property type="term" value="F:protein transmembrane transporter activity"/>
    <property type="evidence" value="ECO:0007669"/>
    <property type="project" value="UniProtKB-UniRule"/>
</dbReference>
<name>H0E312_9ACTN</name>
<evidence type="ECO:0000313" key="12">
    <source>
        <dbReference type="Proteomes" id="UP000005143"/>
    </source>
</evidence>
<dbReference type="InterPro" id="IPR003369">
    <property type="entry name" value="TatA/B/E"/>
</dbReference>
<evidence type="ECO:0000256" key="7">
    <source>
        <dbReference type="ARBA" id="ARBA00023010"/>
    </source>
</evidence>
<keyword evidence="5 9" id="KW-0653">Protein transport</keyword>
<comment type="similarity">
    <text evidence="9">Belongs to the TatA/E family.</text>
</comment>
<dbReference type="EMBL" id="AGUD01000056">
    <property type="protein sequence ID" value="EHN11921.1"/>
    <property type="molecule type" value="Genomic_DNA"/>
</dbReference>
<dbReference type="InterPro" id="IPR006312">
    <property type="entry name" value="TatA/E"/>
</dbReference>
<sequence length="59" mass="6373">MPFGPAEIAIVLLIALVLFGAKRLPETGRSLGAGMREFRDGVRGPRRDVDALPDPDRDA</sequence>
<protein>
    <recommendedName>
        <fullName evidence="9">Sec-independent protein translocase protein TatA</fullName>
    </recommendedName>
</protein>